<keyword evidence="7" id="KW-1185">Reference proteome</keyword>
<feature type="domain" description="HTH tetR-type" evidence="5">
    <location>
        <begin position="8"/>
        <end position="68"/>
    </location>
</feature>
<dbReference type="RefSeq" id="WP_014137541.1">
    <property type="nucleotide sequence ID" value="NC_016109.1"/>
</dbReference>
<dbReference type="InterPro" id="IPR047923">
    <property type="entry name" value="ArpA-like"/>
</dbReference>
<dbReference type="PRINTS" id="PR00455">
    <property type="entry name" value="HTHTETR"/>
</dbReference>
<sequence>MAKQERGTRSRRAILEAAAEVFDLRGFDAASTNEILSRSGLTRGALYHHFPSKEAIAVALFEAHREGLTLPPHTSKLQAIVDLSFAFAARLQTDPVLRASVRLAVEQTSFTRPANSPYDQSNAVIRQLLGEAATQGETLPGLDLDEATEVIVGAFTGMQVMSQVHSNRADLQQRLGSLWRLLLPGLANPGMICNLRLTPLPEAAAPEPEPAPEAPAVD</sequence>
<dbReference type="InterPro" id="IPR054126">
    <property type="entry name" value="CprB_TetR_C"/>
</dbReference>
<dbReference type="EMBL" id="AP010968">
    <property type="protein sequence ID" value="BAJ30241.1"/>
    <property type="molecule type" value="Genomic_DNA"/>
</dbReference>
<dbReference type="PATRIC" id="fig|452652.3.peg.4444"/>
<protein>
    <submittedName>
        <fullName evidence="6">Putative gamma-butyrolactone receptor protein</fullName>
    </submittedName>
</protein>
<dbReference type="InterPro" id="IPR001647">
    <property type="entry name" value="HTH_TetR"/>
</dbReference>
<dbReference type="InterPro" id="IPR050109">
    <property type="entry name" value="HTH-type_TetR-like_transc_reg"/>
</dbReference>
<dbReference type="PROSITE" id="PS50977">
    <property type="entry name" value="HTH_TETR_2"/>
    <property type="match status" value="1"/>
</dbReference>
<keyword evidence="2 4" id="KW-0238">DNA-binding</keyword>
<dbReference type="InterPro" id="IPR036271">
    <property type="entry name" value="Tet_transcr_reg_TetR-rel_C_sf"/>
</dbReference>
<evidence type="ECO:0000256" key="1">
    <source>
        <dbReference type="ARBA" id="ARBA00023015"/>
    </source>
</evidence>
<evidence type="ECO:0000256" key="4">
    <source>
        <dbReference type="PROSITE-ProRule" id="PRU00335"/>
    </source>
</evidence>
<reference evidence="6 7" key="1">
    <citation type="journal article" date="2010" name="DNA Res.">
        <title>Genome sequence of Kitasatospora setae NBRC 14216T: an evolutionary snapshot of the family Streptomycetaceae.</title>
        <authorList>
            <person name="Ichikawa N."/>
            <person name="Oguchi A."/>
            <person name="Ikeda H."/>
            <person name="Ishikawa J."/>
            <person name="Kitani S."/>
            <person name="Watanabe Y."/>
            <person name="Nakamura S."/>
            <person name="Katano Y."/>
            <person name="Kishi E."/>
            <person name="Sasagawa M."/>
            <person name="Ankai A."/>
            <person name="Fukui S."/>
            <person name="Hashimoto Y."/>
            <person name="Kamata S."/>
            <person name="Otoguro M."/>
            <person name="Tanikawa S."/>
            <person name="Nihira T."/>
            <person name="Horinouchi S."/>
            <person name="Ohnishi Y."/>
            <person name="Hayakawa M."/>
            <person name="Kuzuyama T."/>
            <person name="Arisawa A."/>
            <person name="Nomoto F."/>
            <person name="Miura H."/>
            <person name="Takahashi Y."/>
            <person name="Fujita N."/>
        </authorList>
    </citation>
    <scope>NUCLEOTIDE SEQUENCE [LARGE SCALE GENOMIC DNA]</scope>
    <source>
        <strain evidence="7">ATCC 33774 / DSM 43861 / JCM 3304 / KCC A-0304 / NBRC 14216 / KM-6054</strain>
    </source>
</reference>
<dbReference type="GO" id="GO:0003700">
    <property type="term" value="F:DNA-binding transcription factor activity"/>
    <property type="evidence" value="ECO:0007669"/>
    <property type="project" value="TreeGrafter"/>
</dbReference>
<dbReference type="Pfam" id="PF00440">
    <property type="entry name" value="TetR_N"/>
    <property type="match status" value="1"/>
</dbReference>
<evidence type="ECO:0000256" key="2">
    <source>
        <dbReference type="ARBA" id="ARBA00023125"/>
    </source>
</evidence>
<feature type="DNA-binding region" description="H-T-H motif" evidence="4">
    <location>
        <begin position="31"/>
        <end position="50"/>
    </location>
</feature>
<dbReference type="PANTHER" id="PTHR30055:SF234">
    <property type="entry name" value="HTH-TYPE TRANSCRIPTIONAL REGULATOR BETI"/>
    <property type="match status" value="1"/>
</dbReference>
<dbReference type="SUPFAM" id="SSF48498">
    <property type="entry name" value="Tetracyclin repressor-like, C-terminal domain"/>
    <property type="match status" value="1"/>
</dbReference>
<gene>
    <name evidence="6" type="primary">ksbC</name>
    <name evidence="6" type="ordered locus">KSE_44580</name>
</gene>
<evidence type="ECO:0000259" key="5">
    <source>
        <dbReference type="PROSITE" id="PS50977"/>
    </source>
</evidence>
<dbReference type="InterPro" id="IPR009057">
    <property type="entry name" value="Homeodomain-like_sf"/>
</dbReference>
<dbReference type="HOGENOM" id="CLU_069356_8_0_11"/>
<dbReference type="NCBIfam" id="NF041196">
    <property type="entry name" value="ScbR_bind_reg"/>
    <property type="match status" value="1"/>
</dbReference>
<dbReference type="PANTHER" id="PTHR30055">
    <property type="entry name" value="HTH-TYPE TRANSCRIPTIONAL REGULATOR RUTR"/>
    <property type="match status" value="1"/>
</dbReference>
<keyword evidence="3" id="KW-0804">Transcription</keyword>
<dbReference type="eggNOG" id="COG1309">
    <property type="taxonomic scope" value="Bacteria"/>
</dbReference>
<organism evidence="6 7">
    <name type="scientific">Kitasatospora setae (strain ATCC 33774 / DSM 43861 / JCM 3304 / KCC A-0304 / NBRC 14216 / KM-6054)</name>
    <name type="common">Streptomyces setae</name>
    <dbReference type="NCBI Taxonomy" id="452652"/>
    <lineage>
        <taxon>Bacteria</taxon>
        <taxon>Bacillati</taxon>
        <taxon>Actinomycetota</taxon>
        <taxon>Actinomycetes</taxon>
        <taxon>Kitasatosporales</taxon>
        <taxon>Streptomycetaceae</taxon>
        <taxon>Kitasatospora</taxon>
    </lineage>
</organism>
<name>E4NFG1_KITSK</name>
<accession>E4NFG1</accession>
<dbReference type="Proteomes" id="UP000007076">
    <property type="component" value="Chromosome"/>
</dbReference>
<dbReference type="AlphaFoldDB" id="E4NFG1"/>
<evidence type="ECO:0000313" key="6">
    <source>
        <dbReference type="EMBL" id="BAJ30241.1"/>
    </source>
</evidence>
<dbReference type="Gene3D" id="1.10.357.10">
    <property type="entry name" value="Tetracycline Repressor, domain 2"/>
    <property type="match status" value="1"/>
</dbReference>
<keyword evidence="1" id="KW-0805">Transcription regulation</keyword>
<dbReference type="PROSITE" id="PS01081">
    <property type="entry name" value="HTH_TETR_1"/>
    <property type="match status" value="1"/>
</dbReference>
<dbReference type="STRING" id="452652.KSE_44580"/>
<evidence type="ECO:0000256" key="3">
    <source>
        <dbReference type="ARBA" id="ARBA00023163"/>
    </source>
</evidence>
<dbReference type="GO" id="GO:0000976">
    <property type="term" value="F:transcription cis-regulatory region binding"/>
    <property type="evidence" value="ECO:0007669"/>
    <property type="project" value="TreeGrafter"/>
</dbReference>
<keyword evidence="6" id="KW-0675">Receptor</keyword>
<evidence type="ECO:0000313" key="7">
    <source>
        <dbReference type="Proteomes" id="UP000007076"/>
    </source>
</evidence>
<dbReference type="Pfam" id="PF21935">
    <property type="entry name" value="TetR_C_45"/>
    <property type="match status" value="1"/>
</dbReference>
<dbReference type="SUPFAM" id="SSF46689">
    <property type="entry name" value="Homeodomain-like"/>
    <property type="match status" value="1"/>
</dbReference>
<proteinExistence type="predicted"/>
<dbReference type="InterPro" id="IPR023772">
    <property type="entry name" value="DNA-bd_HTH_TetR-type_CS"/>
</dbReference>
<dbReference type="KEGG" id="ksk:KSE_44580"/>